<dbReference type="FunFam" id="1.20.58.760:FF:000027">
    <property type="entry name" value="Uncharacterized protein"/>
    <property type="match status" value="1"/>
</dbReference>
<dbReference type="AlphaFoldDB" id="A0A2D4K5H2"/>
<name>A0A2D4K5H2_9SAUR</name>
<dbReference type="InterPro" id="IPR000642">
    <property type="entry name" value="Peptidase_M41"/>
</dbReference>
<evidence type="ECO:0000259" key="8">
    <source>
        <dbReference type="Pfam" id="PF01434"/>
    </source>
</evidence>
<evidence type="ECO:0000256" key="4">
    <source>
        <dbReference type="ARBA" id="ARBA00022833"/>
    </source>
</evidence>
<dbReference type="GO" id="GO:0034982">
    <property type="term" value="P:mitochondrial protein processing"/>
    <property type="evidence" value="ECO:0007669"/>
    <property type="project" value="TreeGrafter"/>
</dbReference>
<dbReference type="GO" id="GO:0046872">
    <property type="term" value="F:metal ion binding"/>
    <property type="evidence" value="ECO:0007669"/>
    <property type="project" value="UniProtKB-KW"/>
</dbReference>
<evidence type="ECO:0000256" key="3">
    <source>
        <dbReference type="ARBA" id="ARBA00022741"/>
    </source>
</evidence>
<proteinExistence type="predicted"/>
<dbReference type="Gene3D" id="1.20.58.760">
    <property type="entry name" value="Peptidase M41"/>
    <property type="match status" value="1"/>
</dbReference>
<feature type="compositionally biased region" description="Basic and acidic residues" evidence="7">
    <location>
        <begin position="154"/>
        <end position="165"/>
    </location>
</feature>
<dbReference type="EMBL" id="IACL01034529">
    <property type="protein sequence ID" value="LAB03950.1"/>
    <property type="molecule type" value="Transcribed_RNA"/>
</dbReference>
<dbReference type="InterPro" id="IPR037219">
    <property type="entry name" value="Peptidase_M41-like"/>
</dbReference>
<organism evidence="9">
    <name type="scientific">Micrurus paraensis</name>
    <dbReference type="NCBI Taxonomy" id="1970185"/>
    <lineage>
        <taxon>Eukaryota</taxon>
        <taxon>Metazoa</taxon>
        <taxon>Chordata</taxon>
        <taxon>Craniata</taxon>
        <taxon>Vertebrata</taxon>
        <taxon>Euteleostomi</taxon>
        <taxon>Lepidosauria</taxon>
        <taxon>Squamata</taxon>
        <taxon>Bifurcata</taxon>
        <taxon>Unidentata</taxon>
        <taxon>Episquamata</taxon>
        <taxon>Toxicofera</taxon>
        <taxon>Serpentes</taxon>
        <taxon>Colubroidea</taxon>
        <taxon>Elapidae</taxon>
        <taxon>Elapinae</taxon>
        <taxon>Micrurus</taxon>
    </lineage>
</organism>
<dbReference type="GO" id="GO:0005745">
    <property type="term" value="C:m-AAA complex"/>
    <property type="evidence" value="ECO:0007669"/>
    <property type="project" value="TreeGrafter"/>
</dbReference>
<evidence type="ECO:0000256" key="5">
    <source>
        <dbReference type="ARBA" id="ARBA00022840"/>
    </source>
</evidence>
<evidence type="ECO:0000256" key="2">
    <source>
        <dbReference type="ARBA" id="ARBA00022723"/>
    </source>
</evidence>
<keyword evidence="6" id="KW-0645">Protease</keyword>
<evidence type="ECO:0000256" key="1">
    <source>
        <dbReference type="ARBA" id="ARBA00001947"/>
    </source>
</evidence>
<dbReference type="GO" id="GO:0004176">
    <property type="term" value="F:ATP-dependent peptidase activity"/>
    <property type="evidence" value="ECO:0007669"/>
    <property type="project" value="InterPro"/>
</dbReference>
<dbReference type="InterPro" id="IPR050928">
    <property type="entry name" value="ATP-dep_Zn_Metalloprotease"/>
</dbReference>
<dbReference type="PANTHER" id="PTHR43655">
    <property type="entry name" value="ATP-DEPENDENT PROTEASE"/>
    <property type="match status" value="1"/>
</dbReference>
<keyword evidence="6" id="KW-0482">Metalloprotease</keyword>
<evidence type="ECO:0000313" key="9">
    <source>
        <dbReference type="EMBL" id="LAB03950.1"/>
    </source>
</evidence>
<dbReference type="SUPFAM" id="SSF140990">
    <property type="entry name" value="FtsH protease domain-like"/>
    <property type="match status" value="1"/>
</dbReference>
<sequence length="183" mass="20737">MDRMCMTLGGRVSEQIFFGRITTGAQDDLKKITQSAYAQIVQFGMNEKVGQISFDLPRQGDMVLEKPYSEATARLIDNEVRTLINVAYERTLSLLNGKKAEVEKVALRLLEKEVLDKSDMVEMLGPRPFAEKSTYEEFVEGTGSLDEDTSLPEGLKDWNKEREEKEEATDEGTARQIRGYVPF</sequence>
<protein>
    <recommendedName>
        <fullName evidence="8">Peptidase M41 domain-containing protein</fullName>
    </recommendedName>
</protein>
<dbReference type="GO" id="GO:0005524">
    <property type="term" value="F:ATP binding"/>
    <property type="evidence" value="ECO:0007669"/>
    <property type="project" value="UniProtKB-KW"/>
</dbReference>
<feature type="region of interest" description="Disordered" evidence="7">
    <location>
        <begin position="139"/>
        <end position="183"/>
    </location>
</feature>
<feature type="domain" description="Peptidase M41" evidence="8">
    <location>
        <begin position="1"/>
        <end position="122"/>
    </location>
</feature>
<keyword evidence="4" id="KW-0862">Zinc</keyword>
<dbReference type="EMBL" id="IACL01034530">
    <property type="protein sequence ID" value="LAB03953.1"/>
    <property type="molecule type" value="Transcribed_RNA"/>
</dbReference>
<dbReference type="GO" id="GO:0004222">
    <property type="term" value="F:metalloendopeptidase activity"/>
    <property type="evidence" value="ECO:0007669"/>
    <property type="project" value="InterPro"/>
</dbReference>
<evidence type="ECO:0000256" key="6">
    <source>
        <dbReference type="ARBA" id="ARBA00023049"/>
    </source>
</evidence>
<dbReference type="Pfam" id="PF01434">
    <property type="entry name" value="Peptidase_M41"/>
    <property type="match status" value="1"/>
</dbReference>
<keyword evidence="3" id="KW-0547">Nucleotide-binding</keyword>
<reference evidence="9" key="1">
    <citation type="submission" date="2017-07" db="EMBL/GenBank/DDBJ databases">
        <authorList>
            <person name="Mikheyev A."/>
            <person name="Grau M."/>
        </authorList>
    </citation>
    <scope>NUCLEOTIDE SEQUENCE</scope>
    <source>
        <tissue evidence="9">Venom_gland</tissue>
    </source>
</reference>
<comment type="cofactor">
    <cofactor evidence="1">
        <name>Zn(2+)</name>
        <dbReference type="ChEBI" id="CHEBI:29105"/>
    </cofactor>
</comment>
<accession>A0A2D4K5H2</accession>
<dbReference type="PANTHER" id="PTHR43655:SF9">
    <property type="entry name" value="AFG3-LIKE PROTEIN 2"/>
    <property type="match status" value="1"/>
</dbReference>
<keyword evidence="2" id="KW-0479">Metal-binding</keyword>
<evidence type="ECO:0000256" key="7">
    <source>
        <dbReference type="SAM" id="MobiDB-lite"/>
    </source>
</evidence>
<reference evidence="9" key="2">
    <citation type="submission" date="2017-11" db="EMBL/GenBank/DDBJ databases">
        <title>Coralsnake Venomics: Analyses of Venom Gland Transcriptomes and Proteomes of Six Brazilian Taxa.</title>
        <authorList>
            <person name="Aird S.D."/>
            <person name="Jorge da Silva N."/>
            <person name="Qiu L."/>
            <person name="Villar-Briones A."/>
            <person name="Aparecida-Saddi V."/>
            <person name="Campos-Telles M.P."/>
            <person name="Grau M."/>
            <person name="Mikheyev A.S."/>
        </authorList>
    </citation>
    <scope>NUCLEOTIDE SEQUENCE</scope>
    <source>
        <tissue evidence="9">Venom_gland</tissue>
    </source>
</reference>
<keyword evidence="5" id="KW-0067">ATP-binding</keyword>
<keyword evidence="6" id="KW-0378">Hydrolase</keyword>